<feature type="region of interest" description="Disordered" evidence="1">
    <location>
        <begin position="177"/>
        <end position="210"/>
    </location>
</feature>
<reference evidence="3" key="1">
    <citation type="submission" date="2020-12" db="UniProtKB">
        <authorList>
            <consortium name="WormBaseParasite"/>
        </authorList>
    </citation>
    <scope>IDENTIFICATION</scope>
    <source>
        <strain evidence="3">MHco3</strain>
    </source>
</reference>
<dbReference type="WBParaSite" id="HCON_00116080-00001">
    <property type="protein sequence ID" value="HCON_00116080-00001"/>
    <property type="gene ID" value="HCON_00116080"/>
</dbReference>
<proteinExistence type="predicted"/>
<dbReference type="Proteomes" id="UP000025227">
    <property type="component" value="Unplaced"/>
</dbReference>
<keyword evidence="2" id="KW-1185">Reference proteome</keyword>
<protein>
    <submittedName>
        <fullName evidence="3">Uncharacterized protein</fullName>
    </submittedName>
</protein>
<organism evidence="2 3">
    <name type="scientific">Haemonchus contortus</name>
    <name type="common">Barber pole worm</name>
    <dbReference type="NCBI Taxonomy" id="6289"/>
    <lineage>
        <taxon>Eukaryota</taxon>
        <taxon>Metazoa</taxon>
        <taxon>Ecdysozoa</taxon>
        <taxon>Nematoda</taxon>
        <taxon>Chromadorea</taxon>
        <taxon>Rhabditida</taxon>
        <taxon>Rhabditina</taxon>
        <taxon>Rhabditomorpha</taxon>
        <taxon>Strongyloidea</taxon>
        <taxon>Trichostrongylidae</taxon>
        <taxon>Haemonchus</taxon>
    </lineage>
</organism>
<accession>A0A7I4YNZ5</accession>
<evidence type="ECO:0000313" key="3">
    <source>
        <dbReference type="WBParaSite" id="HCON_00116080-00001"/>
    </source>
</evidence>
<evidence type="ECO:0000313" key="2">
    <source>
        <dbReference type="Proteomes" id="UP000025227"/>
    </source>
</evidence>
<feature type="region of interest" description="Disordered" evidence="1">
    <location>
        <begin position="121"/>
        <end position="147"/>
    </location>
</feature>
<name>A0A7I4YNZ5_HAECO</name>
<dbReference type="AlphaFoldDB" id="A0A7I4YNZ5"/>
<evidence type="ECO:0000256" key="1">
    <source>
        <dbReference type="SAM" id="MobiDB-lite"/>
    </source>
</evidence>
<sequence length="210" mass="24080">MPSAMRSRARRRLVIDCDFVDSLEMNYGRNNDEVSEDDGSCCYYACCRLANSETAKRLLRLPQVFRRTQRIEFDTEKSEEMSDDMERELDRMLEEDVARDTKMDEVQQELAQLRAQVLQLTQQNQQQAPRSAEHTTPMETDHSESQQDEFRRAFRLLGANDISSVVGLPPMEFDAVSAAQEERCRERAPPSYGATHANAGQPPKRLVSSL</sequence>